<dbReference type="Gene3D" id="2.60.40.420">
    <property type="entry name" value="Cupredoxins - blue copper proteins"/>
    <property type="match status" value="3"/>
</dbReference>
<keyword evidence="6" id="KW-0325">Glycoprotein</keyword>
<dbReference type="PANTHER" id="PTHR11709:SF511">
    <property type="entry name" value="LACCASE"/>
    <property type="match status" value="1"/>
</dbReference>
<dbReference type="InterPro" id="IPR045087">
    <property type="entry name" value="Cu-oxidase_fam"/>
</dbReference>
<feature type="domain" description="Plastocyanin-like" evidence="9">
    <location>
        <begin position="35"/>
        <end position="154"/>
    </location>
</feature>
<reference evidence="10 11" key="1">
    <citation type="submission" date="2024-02" db="EMBL/GenBank/DDBJ databases">
        <title>A draft genome for the cacao thread blight pathogen Marasmius crinis-equi.</title>
        <authorList>
            <person name="Cohen S.P."/>
            <person name="Baruah I.K."/>
            <person name="Amoako-Attah I."/>
            <person name="Bukari Y."/>
            <person name="Meinhardt L.W."/>
            <person name="Bailey B.A."/>
        </authorList>
    </citation>
    <scope>NUCLEOTIDE SEQUENCE [LARGE SCALE GENOMIC DNA]</scope>
    <source>
        <strain evidence="10 11">GH-76</strain>
    </source>
</reference>
<dbReference type="InterPro" id="IPR011706">
    <property type="entry name" value="Cu-oxidase_C"/>
</dbReference>
<evidence type="ECO:0000313" key="10">
    <source>
        <dbReference type="EMBL" id="KAL0573067.1"/>
    </source>
</evidence>
<dbReference type="Pfam" id="PF07731">
    <property type="entry name" value="Cu-oxidase_2"/>
    <property type="match status" value="1"/>
</dbReference>
<comment type="similarity">
    <text evidence="1">Belongs to the multicopper oxidase family.</text>
</comment>
<evidence type="ECO:0000256" key="6">
    <source>
        <dbReference type="ARBA" id="ARBA00023180"/>
    </source>
</evidence>
<name>A0ABR3FCQ9_9AGAR</name>
<dbReference type="Proteomes" id="UP001465976">
    <property type="component" value="Unassembled WGS sequence"/>
</dbReference>
<dbReference type="CDD" id="cd13903">
    <property type="entry name" value="CuRO_3_Tv-LCC_like"/>
    <property type="match status" value="1"/>
</dbReference>
<dbReference type="InterPro" id="IPR033138">
    <property type="entry name" value="Cu_oxidase_CS"/>
</dbReference>
<dbReference type="InterPro" id="IPR008972">
    <property type="entry name" value="Cupredoxin"/>
</dbReference>
<evidence type="ECO:0000259" key="9">
    <source>
        <dbReference type="Pfam" id="PF07732"/>
    </source>
</evidence>
<organism evidence="10 11">
    <name type="scientific">Marasmius crinis-equi</name>
    <dbReference type="NCBI Taxonomy" id="585013"/>
    <lineage>
        <taxon>Eukaryota</taxon>
        <taxon>Fungi</taxon>
        <taxon>Dikarya</taxon>
        <taxon>Basidiomycota</taxon>
        <taxon>Agaricomycotina</taxon>
        <taxon>Agaricomycetes</taxon>
        <taxon>Agaricomycetidae</taxon>
        <taxon>Agaricales</taxon>
        <taxon>Marasmiineae</taxon>
        <taxon>Marasmiaceae</taxon>
        <taxon>Marasmius</taxon>
    </lineage>
</organism>
<accession>A0ABR3FCQ9</accession>
<keyword evidence="4" id="KW-0186">Copper</keyword>
<dbReference type="EMBL" id="JBAHYK010000549">
    <property type="protein sequence ID" value="KAL0573067.1"/>
    <property type="molecule type" value="Genomic_DNA"/>
</dbReference>
<dbReference type="InterPro" id="IPR011707">
    <property type="entry name" value="Cu-oxidase-like_N"/>
</dbReference>
<evidence type="ECO:0000256" key="5">
    <source>
        <dbReference type="ARBA" id="ARBA00023157"/>
    </source>
</evidence>
<keyword evidence="5" id="KW-1015">Disulfide bond</keyword>
<dbReference type="PROSITE" id="PS00080">
    <property type="entry name" value="MULTICOPPER_OXIDASE2"/>
    <property type="match status" value="1"/>
</dbReference>
<sequence>MVSQNAHVIAALEFLVVFSIANAYLLGPTTSLRIANARVSPDGFTRVAVLAEGTFPGPMITAMKGDRFAVNVQNDLTDLSMLTSTSIHWHGLHVQGSNWADGTVSVTQCPVSPGHAFEYIFSGGSQAGTYWYHSHLTSQYCDGLRGPLIIYDPQDPHRNLYDVDDESMIISLSDWYRMSPQPYKPFNSELTSNSTLINGLGRYKGGPKSPLAVLNVEQGKRYRLRFISMACDPYFTVSIDGHEMTIIEADGTNVAPLNIDSFEIFAGQRYSAVLHASNRVGNYWIRVDTSKGPSGFEGGINSAVLRYRGASEEEPATKYSDDIKKKVLKEVDLRPLDKSGVPGKPQRNGADININLVFEKDKETSEYLMNGVTYKPPTVPVLLQILSGATDAGSLLPPGSIYYLPLNKTVQVSMPIQKGVGGNPHPMHLHGHKFSVVRSAGSSEYNYENAIWRDVVSAGDEGDNVTIRWKTDNSGPWFFHCHLEDHLEKGMAIVFAEDVRGVAKANPVPGSWKALCPIYEQQFDVWSQDKMGY</sequence>
<feature type="domain" description="Plastocyanin-like" evidence="8">
    <location>
        <begin position="375"/>
        <end position="498"/>
    </location>
</feature>
<evidence type="ECO:0000259" key="7">
    <source>
        <dbReference type="Pfam" id="PF00394"/>
    </source>
</evidence>
<evidence type="ECO:0008006" key="12">
    <source>
        <dbReference type="Google" id="ProtNLM"/>
    </source>
</evidence>
<evidence type="ECO:0000256" key="2">
    <source>
        <dbReference type="ARBA" id="ARBA00022723"/>
    </source>
</evidence>
<keyword evidence="3" id="KW-0560">Oxidoreductase</keyword>
<protein>
    <recommendedName>
        <fullName evidence="12">Laccase</fullName>
    </recommendedName>
</protein>
<evidence type="ECO:0000259" key="8">
    <source>
        <dbReference type="Pfam" id="PF07731"/>
    </source>
</evidence>
<evidence type="ECO:0000313" key="11">
    <source>
        <dbReference type="Proteomes" id="UP001465976"/>
    </source>
</evidence>
<proteinExistence type="inferred from homology"/>
<dbReference type="SUPFAM" id="SSF49503">
    <property type="entry name" value="Cupredoxins"/>
    <property type="match status" value="3"/>
</dbReference>
<dbReference type="PANTHER" id="PTHR11709">
    <property type="entry name" value="MULTI-COPPER OXIDASE"/>
    <property type="match status" value="1"/>
</dbReference>
<dbReference type="Pfam" id="PF07732">
    <property type="entry name" value="Cu-oxidase_3"/>
    <property type="match status" value="1"/>
</dbReference>
<keyword evidence="11" id="KW-1185">Reference proteome</keyword>
<dbReference type="PROSITE" id="PS00079">
    <property type="entry name" value="MULTICOPPER_OXIDASE1"/>
    <property type="match status" value="2"/>
</dbReference>
<gene>
    <name evidence="10" type="ORF">V5O48_008893</name>
</gene>
<evidence type="ECO:0000256" key="1">
    <source>
        <dbReference type="ARBA" id="ARBA00010609"/>
    </source>
</evidence>
<comment type="caution">
    <text evidence="10">The sequence shown here is derived from an EMBL/GenBank/DDBJ whole genome shotgun (WGS) entry which is preliminary data.</text>
</comment>
<feature type="domain" description="Plastocyanin-like" evidence="7">
    <location>
        <begin position="167"/>
        <end position="310"/>
    </location>
</feature>
<dbReference type="InterPro" id="IPR001117">
    <property type="entry name" value="Cu-oxidase_2nd"/>
</dbReference>
<keyword evidence="2" id="KW-0479">Metal-binding</keyword>
<evidence type="ECO:0000256" key="3">
    <source>
        <dbReference type="ARBA" id="ARBA00023002"/>
    </source>
</evidence>
<dbReference type="InterPro" id="IPR002355">
    <property type="entry name" value="Cu_oxidase_Cu_BS"/>
</dbReference>
<dbReference type="Pfam" id="PF00394">
    <property type="entry name" value="Cu-oxidase"/>
    <property type="match status" value="1"/>
</dbReference>
<evidence type="ECO:0000256" key="4">
    <source>
        <dbReference type="ARBA" id="ARBA00023008"/>
    </source>
</evidence>